<proteinExistence type="predicted"/>
<dbReference type="RefSeq" id="WP_066236534.1">
    <property type="nucleotide sequence ID" value="NZ_LSGP01000001.1"/>
</dbReference>
<dbReference type="Pfam" id="PF04397">
    <property type="entry name" value="LytTR"/>
    <property type="match status" value="1"/>
</dbReference>
<dbReference type="SMART" id="SM00850">
    <property type="entry name" value="LytTR"/>
    <property type="match status" value="1"/>
</dbReference>
<dbReference type="PANTHER" id="PTHR37299:SF1">
    <property type="entry name" value="STAGE 0 SPORULATION PROTEIN A HOMOLOG"/>
    <property type="match status" value="1"/>
</dbReference>
<dbReference type="OrthoDB" id="9809318at2"/>
<evidence type="ECO:0008006" key="6">
    <source>
        <dbReference type="Google" id="ProtNLM"/>
    </source>
</evidence>
<evidence type="ECO:0000313" key="4">
    <source>
        <dbReference type="EMBL" id="KYZ77975.1"/>
    </source>
</evidence>
<accession>A0A154BVT1</accession>
<dbReference type="GO" id="GO:0003677">
    <property type="term" value="F:DNA binding"/>
    <property type="evidence" value="ECO:0007669"/>
    <property type="project" value="InterPro"/>
</dbReference>
<comment type="caution">
    <text evidence="4">The sequence shown here is derived from an EMBL/GenBank/DDBJ whole genome shotgun (WGS) entry which is preliminary data.</text>
</comment>
<feature type="domain" description="Response regulatory" evidence="2">
    <location>
        <begin position="4"/>
        <end position="119"/>
    </location>
</feature>
<evidence type="ECO:0000256" key="1">
    <source>
        <dbReference type="PROSITE-ProRule" id="PRU00169"/>
    </source>
</evidence>
<protein>
    <recommendedName>
        <fullName evidence="6">Two-component system response regulator</fullName>
    </recommendedName>
</protein>
<dbReference type="STRING" id="1794912.AXX12_00055"/>
<evidence type="ECO:0000313" key="5">
    <source>
        <dbReference type="Proteomes" id="UP000076268"/>
    </source>
</evidence>
<gene>
    <name evidence="4" type="ORF">AXX12_00055</name>
</gene>
<evidence type="ECO:0000259" key="2">
    <source>
        <dbReference type="PROSITE" id="PS50110"/>
    </source>
</evidence>
<feature type="modified residue" description="4-aspartylphosphate" evidence="1">
    <location>
        <position position="55"/>
    </location>
</feature>
<dbReference type="PROSITE" id="PS50930">
    <property type="entry name" value="HTH_LYTTR"/>
    <property type="match status" value="1"/>
</dbReference>
<dbReference type="InterPro" id="IPR046947">
    <property type="entry name" value="LytR-like"/>
</dbReference>
<dbReference type="Gene3D" id="3.40.50.2300">
    <property type="match status" value="1"/>
</dbReference>
<dbReference type="AlphaFoldDB" id="A0A154BVT1"/>
<dbReference type="InterPro" id="IPR011006">
    <property type="entry name" value="CheY-like_superfamily"/>
</dbReference>
<dbReference type="Pfam" id="PF00072">
    <property type="entry name" value="Response_reg"/>
    <property type="match status" value="1"/>
</dbReference>
<dbReference type="EMBL" id="LSGP01000001">
    <property type="protein sequence ID" value="KYZ77975.1"/>
    <property type="molecule type" value="Genomic_DNA"/>
</dbReference>
<keyword evidence="1" id="KW-0597">Phosphoprotein</keyword>
<dbReference type="Gene3D" id="2.40.50.1020">
    <property type="entry name" value="LytTr DNA-binding domain"/>
    <property type="match status" value="1"/>
</dbReference>
<reference evidence="4 5" key="1">
    <citation type="submission" date="2016-02" db="EMBL/GenBank/DDBJ databases">
        <title>Anaerosporomusa subterraneum gen. nov., sp. nov., a spore-forming obligate anaerobe isolated from saprolite.</title>
        <authorList>
            <person name="Choi J.K."/>
            <person name="Shah M."/>
            <person name="Yee N."/>
        </authorList>
    </citation>
    <scope>NUCLEOTIDE SEQUENCE [LARGE SCALE GENOMIC DNA]</scope>
    <source>
        <strain evidence="4 5">RU4</strain>
    </source>
</reference>
<sequence>MPLKVLIVDDEYPARQELRCIFEEIGNIEVVGECRSGEEAYRTMLESDVDAVFLDIQMRTMDDGLVVAEKITKLSRKPKIVFTTGFSEFAVQAFELEAVDYVLKPYSRERLELTIERLTREEKAAVPMNQPSISDRGRSPDQVRVSVWHNDRLLVLLPSEIFFVRAELKRRTLLCTEKGDFMSTMPLKAVQERLANCGFFRTHKSFLVNMSKVREIVPWFNDTYILSLEGCSVQDIPVAKHFIQEFKRAMGI</sequence>
<dbReference type="Proteomes" id="UP000076268">
    <property type="component" value="Unassembled WGS sequence"/>
</dbReference>
<dbReference type="PROSITE" id="PS50110">
    <property type="entry name" value="RESPONSE_REGULATORY"/>
    <property type="match status" value="1"/>
</dbReference>
<evidence type="ECO:0000259" key="3">
    <source>
        <dbReference type="PROSITE" id="PS50930"/>
    </source>
</evidence>
<dbReference type="PANTHER" id="PTHR37299">
    <property type="entry name" value="TRANSCRIPTIONAL REGULATOR-RELATED"/>
    <property type="match status" value="1"/>
</dbReference>
<dbReference type="InterPro" id="IPR007492">
    <property type="entry name" value="LytTR_DNA-bd_dom"/>
</dbReference>
<dbReference type="GO" id="GO:0000156">
    <property type="term" value="F:phosphorelay response regulator activity"/>
    <property type="evidence" value="ECO:0007669"/>
    <property type="project" value="InterPro"/>
</dbReference>
<name>A0A154BVT1_ANASB</name>
<feature type="domain" description="HTH LytTR-type" evidence="3">
    <location>
        <begin position="150"/>
        <end position="252"/>
    </location>
</feature>
<keyword evidence="5" id="KW-1185">Reference proteome</keyword>
<dbReference type="InterPro" id="IPR001789">
    <property type="entry name" value="Sig_transdc_resp-reg_receiver"/>
</dbReference>
<organism evidence="4 5">
    <name type="scientific">Anaerosporomusa subterranea</name>
    <dbReference type="NCBI Taxonomy" id="1794912"/>
    <lineage>
        <taxon>Bacteria</taxon>
        <taxon>Bacillati</taxon>
        <taxon>Bacillota</taxon>
        <taxon>Negativicutes</taxon>
        <taxon>Acetonemataceae</taxon>
        <taxon>Anaerosporomusa</taxon>
    </lineage>
</organism>
<dbReference type="SUPFAM" id="SSF52172">
    <property type="entry name" value="CheY-like"/>
    <property type="match status" value="1"/>
</dbReference>
<dbReference type="SMART" id="SM00448">
    <property type="entry name" value="REC"/>
    <property type="match status" value="1"/>
</dbReference>